<dbReference type="EMBL" id="CP028519">
    <property type="protein sequence ID" value="AVY95092.1"/>
    <property type="molecule type" value="Genomic_DNA"/>
</dbReference>
<evidence type="ECO:0000313" key="1">
    <source>
        <dbReference type="EMBL" id="AVY95092.1"/>
    </source>
</evidence>
<protein>
    <recommendedName>
        <fullName evidence="3">Formylmethanofuran dehydrogenase subunit E domain-containing protein</fullName>
    </recommendedName>
</protein>
<dbReference type="STRING" id="1122240.GCA_000620105_01418"/>
<reference evidence="1 2" key="1">
    <citation type="submission" date="2018-04" db="EMBL/GenBank/DDBJ databases">
        <title>Denitrifier Microvirgula.</title>
        <authorList>
            <person name="Anderson E."/>
            <person name="Jang J."/>
            <person name="Ishii S."/>
        </authorList>
    </citation>
    <scope>NUCLEOTIDE SEQUENCE [LARGE SCALE GENOMIC DNA]</scope>
    <source>
        <strain evidence="1 2">BE2.4</strain>
    </source>
</reference>
<dbReference type="KEGG" id="maer:DAI18_14360"/>
<dbReference type="OrthoDB" id="259311at2"/>
<organism evidence="1 2">
    <name type="scientific">Microvirgula aerodenitrificans</name>
    <dbReference type="NCBI Taxonomy" id="57480"/>
    <lineage>
        <taxon>Bacteria</taxon>
        <taxon>Pseudomonadati</taxon>
        <taxon>Pseudomonadota</taxon>
        <taxon>Betaproteobacteria</taxon>
        <taxon>Neisseriales</taxon>
        <taxon>Aquaspirillaceae</taxon>
        <taxon>Microvirgula</taxon>
    </lineage>
</organism>
<dbReference type="Gene3D" id="3.30.1330.130">
    <property type="match status" value="1"/>
</dbReference>
<dbReference type="Proteomes" id="UP000244173">
    <property type="component" value="Chromosome"/>
</dbReference>
<gene>
    <name evidence="1" type="ORF">DAI18_14360</name>
</gene>
<dbReference type="RefSeq" id="WP_028498768.1">
    <property type="nucleotide sequence ID" value="NZ_CP028519.1"/>
</dbReference>
<evidence type="ECO:0008006" key="3">
    <source>
        <dbReference type="Google" id="ProtNLM"/>
    </source>
</evidence>
<dbReference type="AlphaFoldDB" id="A0A2S0PCN4"/>
<keyword evidence="2" id="KW-1185">Reference proteome</keyword>
<accession>A0A2S0PCN4</accession>
<proteinExistence type="predicted"/>
<sequence length="206" mass="21735">MPMTTLYDQAPRITMRDPLADFLGATDDGLLTYRYLDAVRLAGHSCPTVASAFLMTRAALAALYPDSVPERGALHAALSAAQTDGVCGVIASVVTLLTGATGDGGFKGIGGRFDRRQSLHFGTGAADTLQLRRTDTGAAVGVSARLDRVPAAPDGSALMQRALSDTASPAELAAFRRSWQDRVRRLLLEHADDPAVFVVRPLDTPA</sequence>
<name>A0A2S0PCN4_9NEIS</name>
<evidence type="ECO:0000313" key="2">
    <source>
        <dbReference type="Proteomes" id="UP000244173"/>
    </source>
</evidence>